<accession>A0A0B7N9M6</accession>
<protein>
    <submittedName>
        <fullName evidence="2">Uncharacterized protein</fullName>
    </submittedName>
</protein>
<dbReference type="Proteomes" id="UP000054107">
    <property type="component" value="Unassembled WGS sequence"/>
</dbReference>
<organism evidence="2 3">
    <name type="scientific">Parasitella parasitica</name>
    <dbReference type="NCBI Taxonomy" id="35722"/>
    <lineage>
        <taxon>Eukaryota</taxon>
        <taxon>Fungi</taxon>
        <taxon>Fungi incertae sedis</taxon>
        <taxon>Mucoromycota</taxon>
        <taxon>Mucoromycotina</taxon>
        <taxon>Mucoromycetes</taxon>
        <taxon>Mucorales</taxon>
        <taxon>Mucorineae</taxon>
        <taxon>Mucoraceae</taxon>
        <taxon>Parasitella</taxon>
    </lineage>
</organism>
<name>A0A0B7N9M6_9FUNG</name>
<reference evidence="2 3" key="1">
    <citation type="submission" date="2014-09" db="EMBL/GenBank/DDBJ databases">
        <authorList>
            <person name="Ellenberger Sabrina"/>
        </authorList>
    </citation>
    <scope>NUCLEOTIDE SEQUENCE [LARGE SCALE GENOMIC DNA]</scope>
    <source>
        <strain evidence="2 3">CBS 412.66</strain>
    </source>
</reference>
<proteinExistence type="predicted"/>
<sequence>MSDLAAQQLNRSARRQLVRAQSRRERSEDKKQKKNAPNSVRFNSKKSRKVVPFCPIENVLKKDIAAATSSPKKKGSAEVIVVGQCEIEIPSEVNSFEQQGNKEHVERSGKEEEEEKEGEEKRTTATQEPPSTQEEQEETLKEMSYPSATNEEQYYASGLALESLVNDKSDPIINQDVNDKIKNDTAAATALITADSIDTQTQINLVTTTKASDETILNDTNKEIKEIKTNKDQEQQQEEEAALQKDTTPAPSMTTSASISDRVSPSTSTSSNKRKSSLISRIFKHKNSSKKDFHSIQEPCLEKETVSATATNLTEKKKKPKAWKIWKKL</sequence>
<feature type="compositionally biased region" description="Basic residues" evidence="1">
    <location>
        <begin position="272"/>
        <end position="288"/>
    </location>
</feature>
<evidence type="ECO:0000256" key="1">
    <source>
        <dbReference type="SAM" id="MobiDB-lite"/>
    </source>
</evidence>
<feature type="compositionally biased region" description="Low complexity" evidence="1">
    <location>
        <begin position="247"/>
        <end position="271"/>
    </location>
</feature>
<feature type="compositionally biased region" description="Basic and acidic residues" evidence="1">
    <location>
        <begin position="100"/>
        <end position="110"/>
    </location>
</feature>
<feature type="compositionally biased region" description="Low complexity" evidence="1">
    <location>
        <begin position="124"/>
        <end position="133"/>
    </location>
</feature>
<feature type="region of interest" description="Disordered" evidence="1">
    <location>
        <begin position="224"/>
        <end position="295"/>
    </location>
</feature>
<evidence type="ECO:0000313" key="3">
    <source>
        <dbReference type="Proteomes" id="UP000054107"/>
    </source>
</evidence>
<dbReference type="OrthoDB" id="2289557at2759"/>
<feature type="compositionally biased region" description="Polar residues" evidence="1">
    <location>
        <begin position="1"/>
        <end position="11"/>
    </location>
</feature>
<feature type="region of interest" description="Disordered" evidence="1">
    <location>
        <begin position="1"/>
        <end position="47"/>
    </location>
</feature>
<dbReference type="EMBL" id="LN731944">
    <property type="protein sequence ID" value="CEP15185.1"/>
    <property type="molecule type" value="Genomic_DNA"/>
</dbReference>
<evidence type="ECO:0000313" key="2">
    <source>
        <dbReference type="EMBL" id="CEP15185.1"/>
    </source>
</evidence>
<feature type="compositionally biased region" description="Basic and acidic residues" evidence="1">
    <location>
        <begin position="224"/>
        <end position="234"/>
    </location>
</feature>
<dbReference type="AlphaFoldDB" id="A0A0B7N9M6"/>
<keyword evidence="3" id="KW-1185">Reference proteome</keyword>
<gene>
    <name evidence="2" type="primary">PARPA_09388.1 scaffold 36284</name>
</gene>
<feature type="compositionally biased region" description="Basic and acidic residues" evidence="1">
    <location>
        <begin position="22"/>
        <end position="31"/>
    </location>
</feature>
<feature type="region of interest" description="Disordered" evidence="1">
    <location>
        <begin position="91"/>
        <end position="151"/>
    </location>
</feature>